<evidence type="ECO:0008006" key="4">
    <source>
        <dbReference type="Google" id="ProtNLM"/>
    </source>
</evidence>
<reference evidence="2 3" key="1">
    <citation type="submission" date="2018-12" db="EMBL/GenBank/DDBJ databases">
        <title>Genome Sequence of Candidatus Viridilinea halotolerans isolated from saline sulfide-rich spring.</title>
        <authorList>
            <person name="Grouzdev D.S."/>
            <person name="Burganskaya E.I."/>
            <person name="Krutkina M.S."/>
            <person name="Sukhacheva M.V."/>
            <person name="Gorlenko V.M."/>
        </authorList>
    </citation>
    <scope>NUCLEOTIDE SEQUENCE [LARGE SCALE GENOMIC DNA]</scope>
    <source>
        <strain evidence="2">Chok-6</strain>
    </source>
</reference>
<evidence type="ECO:0000313" key="2">
    <source>
        <dbReference type="EMBL" id="RRR74227.1"/>
    </source>
</evidence>
<keyword evidence="1" id="KW-0812">Transmembrane</keyword>
<keyword evidence="1" id="KW-1133">Transmembrane helix</keyword>
<protein>
    <recommendedName>
        <fullName evidence="4">VCBS repeat-containing protein</fullName>
    </recommendedName>
</protein>
<name>A0A426U364_9CHLR</name>
<evidence type="ECO:0000313" key="3">
    <source>
        <dbReference type="Proteomes" id="UP000280307"/>
    </source>
</evidence>
<sequence>MAVQSRELRPMRRMAQTMPARNVGTIAYVITGLIAVLAAYVVLGSLFGWMETLVHDIQYGRPRTFHLLANVGRGGEVEAPTHLIAMNLDRQVVILELPGGDATKVRVLPGPYLFGAGEDLTPVTMRLADMNGNGTPDLVVRVKNEEMVYLNREEGFTPVTAEERQQLVQQSVRR</sequence>
<evidence type="ECO:0000256" key="1">
    <source>
        <dbReference type="SAM" id="Phobius"/>
    </source>
</evidence>
<dbReference type="EMBL" id="RSAS01000287">
    <property type="protein sequence ID" value="RRR74227.1"/>
    <property type="molecule type" value="Genomic_DNA"/>
</dbReference>
<comment type="caution">
    <text evidence="2">The sequence shown here is derived from an EMBL/GenBank/DDBJ whole genome shotgun (WGS) entry which is preliminary data.</text>
</comment>
<dbReference type="Proteomes" id="UP000280307">
    <property type="component" value="Unassembled WGS sequence"/>
</dbReference>
<proteinExistence type="predicted"/>
<gene>
    <name evidence="2" type="ORF">EI684_07525</name>
</gene>
<keyword evidence="1" id="KW-0472">Membrane</keyword>
<organism evidence="2 3">
    <name type="scientific">Candidatus Viridilinea halotolerans</name>
    <dbReference type="NCBI Taxonomy" id="2491704"/>
    <lineage>
        <taxon>Bacteria</taxon>
        <taxon>Bacillati</taxon>
        <taxon>Chloroflexota</taxon>
        <taxon>Chloroflexia</taxon>
        <taxon>Chloroflexales</taxon>
        <taxon>Chloroflexineae</taxon>
        <taxon>Oscillochloridaceae</taxon>
        <taxon>Candidatus Viridilinea</taxon>
    </lineage>
</organism>
<dbReference type="AlphaFoldDB" id="A0A426U364"/>
<accession>A0A426U364</accession>
<feature type="transmembrane region" description="Helical" evidence="1">
    <location>
        <begin position="21"/>
        <end position="49"/>
    </location>
</feature>